<feature type="transmembrane region" description="Helical" evidence="1">
    <location>
        <begin position="15"/>
        <end position="33"/>
    </location>
</feature>
<reference evidence="2" key="1">
    <citation type="submission" date="2018-02" db="EMBL/GenBank/DDBJ databases">
        <title>Rhizophora mucronata_Transcriptome.</title>
        <authorList>
            <person name="Meera S.P."/>
            <person name="Sreeshan A."/>
            <person name="Augustine A."/>
        </authorList>
    </citation>
    <scope>NUCLEOTIDE SEQUENCE</scope>
    <source>
        <tissue evidence="2">Leaf</tissue>
    </source>
</reference>
<dbReference type="EMBL" id="GGEC01084182">
    <property type="protein sequence ID" value="MBX64666.1"/>
    <property type="molecule type" value="Transcribed_RNA"/>
</dbReference>
<name>A0A2P2QCE7_RHIMU</name>
<keyword evidence="1" id="KW-1133">Transmembrane helix</keyword>
<proteinExistence type="predicted"/>
<keyword evidence="1" id="KW-0812">Transmembrane</keyword>
<protein>
    <submittedName>
        <fullName evidence="2">Uncharacterized protein</fullName>
    </submittedName>
</protein>
<keyword evidence="1" id="KW-0472">Membrane</keyword>
<organism evidence="2">
    <name type="scientific">Rhizophora mucronata</name>
    <name type="common">Asiatic mangrove</name>
    <dbReference type="NCBI Taxonomy" id="61149"/>
    <lineage>
        <taxon>Eukaryota</taxon>
        <taxon>Viridiplantae</taxon>
        <taxon>Streptophyta</taxon>
        <taxon>Embryophyta</taxon>
        <taxon>Tracheophyta</taxon>
        <taxon>Spermatophyta</taxon>
        <taxon>Magnoliopsida</taxon>
        <taxon>eudicotyledons</taxon>
        <taxon>Gunneridae</taxon>
        <taxon>Pentapetalae</taxon>
        <taxon>rosids</taxon>
        <taxon>fabids</taxon>
        <taxon>Malpighiales</taxon>
        <taxon>Rhizophoraceae</taxon>
        <taxon>Rhizophora</taxon>
    </lineage>
</organism>
<accession>A0A2P2QCE7</accession>
<evidence type="ECO:0000313" key="2">
    <source>
        <dbReference type="EMBL" id="MBX64666.1"/>
    </source>
</evidence>
<dbReference type="AlphaFoldDB" id="A0A2P2QCE7"/>
<sequence length="36" mass="4348">MRSMNVTLHISHSHLQWNIFLANWPISFVFCFSRAR</sequence>
<evidence type="ECO:0000256" key="1">
    <source>
        <dbReference type="SAM" id="Phobius"/>
    </source>
</evidence>